<accession>A0AAV2YRS2</accession>
<reference evidence="1" key="1">
    <citation type="submission" date="2022-11" db="EMBL/GenBank/DDBJ databases">
        <authorList>
            <person name="Morgan W.R."/>
            <person name="Tartar A."/>
        </authorList>
    </citation>
    <scope>NUCLEOTIDE SEQUENCE</scope>
    <source>
        <strain evidence="1">ARSEF 373</strain>
    </source>
</reference>
<proteinExistence type="predicted"/>
<gene>
    <name evidence="1" type="ORF">N0F65_008927</name>
</gene>
<organism evidence="1 2">
    <name type="scientific">Lagenidium giganteum</name>
    <dbReference type="NCBI Taxonomy" id="4803"/>
    <lineage>
        <taxon>Eukaryota</taxon>
        <taxon>Sar</taxon>
        <taxon>Stramenopiles</taxon>
        <taxon>Oomycota</taxon>
        <taxon>Peronosporomycetes</taxon>
        <taxon>Pythiales</taxon>
        <taxon>Pythiaceae</taxon>
    </lineage>
</organism>
<protein>
    <recommendedName>
        <fullName evidence="3">Transposase</fullName>
    </recommendedName>
</protein>
<evidence type="ECO:0000313" key="1">
    <source>
        <dbReference type="EMBL" id="DAZ96916.1"/>
    </source>
</evidence>
<dbReference type="PANTHER" id="PTHR40866:SF1">
    <property type="entry name" value="BED-TYPE DOMAIN-CONTAINING PROTEIN"/>
    <property type="match status" value="1"/>
</dbReference>
<dbReference type="AlphaFoldDB" id="A0AAV2YRS2"/>
<dbReference type="EMBL" id="DAKRPA010000152">
    <property type="protein sequence ID" value="DAZ96916.1"/>
    <property type="molecule type" value="Genomic_DNA"/>
</dbReference>
<evidence type="ECO:0000313" key="2">
    <source>
        <dbReference type="Proteomes" id="UP001146120"/>
    </source>
</evidence>
<keyword evidence="2" id="KW-1185">Reference proteome</keyword>
<evidence type="ECO:0008006" key="3">
    <source>
        <dbReference type="Google" id="ProtNLM"/>
    </source>
</evidence>
<reference evidence="1" key="2">
    <citation type="journal article" date="2023" name="Microbiol Resour">
        <title>Decontamination and Annotation of the Draft Genome Sequence of the Oomycete Lagenidium giganteum ARSEF 373.</title>
        <authorList>
            <person name="Morgan W.R."/>
            <person name="Tartar A."/>
        </authorList>
    </citation>
    <scope>NUCLEOTIDE SEQUENCE</scope>
    <source>
        <strain evidence="1">ARSEF 373</strain>
    </source>
</reference>
<dbReference type="InterPro" id="IPR012337">
    <property type="entry name" value="RNaseH-like_sf"/>
</dbReference>
<comment type="caution">
    <text evidence="1">The sequence shown here is derived from an EMBL/GenBank/DDBJ whole genome shotgun (WGS) entry which is preliminary data.</text>
</comment>
<dbReference type="SUPFAM" id="SSF53098">
    <property type="entry name" value="Ribonuclease H-like"/>
    <property type="match status" value="1"/>
</dbReference>
<feature type="non-terminal residue" evidence="1">
    <location>
        <position position="286"/>
    </location>
</feature>
<dbReference type="PANTHER" id="PTHR40866">
    <property type="entry name" value="BED-TYPE DOMAIN-CONTAINING PROTEIN"/>
    <property type="match status" value="1"/>
</dbReference>
<dbReference type="Proteomes" id="UP001146120">
    <property type="component" value="Unassembled WGS sequence"/>
</dbReference>
<sequence length="286" mass="32310">MFCGRQSTHRRPAITSYLATMTSRQLCAFYYSKTAAGLFECKQTRYSNLISHLAAKQPNYASQHEKHLRQSAQDLSSFGFVDELTMDVFKWMIWVVDRNLPLCEVETVGLMLDGWTSHGERCERLLAISPMNDGQSADAHAAYISQVMCFYGQSTAMVRLIVADNCATNQCLATKMKIPLIGCASHQYNLAVNRYLSGYKTQIDLIQHLMIQFRHTNNAAELVKAAPLRPVKSNATRWSSVYQMLKRYVEIRDAIQTVSAVEELVPRGSTHRRSVALVDRSAELDS</sequence>
<name>A0AAV2YRS2_9STRA</name>